<proteinExistence type="inferred from homology"/>
<dbReference type="Proteomes" id="UP000608594">
    <property type="component" value="Unassembled WGS sequence"/>
</dbReference>
<feature type="compositionally biased region" description="Basic and acidic residues" evidence="5">
    <location>
        <begin position="89"/>
        <end position="100"/>
    </location>
</feature>
<name>A0A926GCQ0_9RHOB</name>
<dbReference type="Pfam" id="PF13693">
    <property type="entry name" value="HTH_35"/>
    <property type="match status" value="1"/>
</dbReference>
<keyword evidence="2" id="KW-0805">Transcription regulation</keyword>
<dbReference type="RefSeq" id="WP_187793163.1">
    <property type="nucleotide sequence ID" value="NZ_JACOQL010000002.1"/>
</dbReference>
<feature type="region of interest" description="Disordered" evidence="5">
    <location>
        <begin position="76"/>
        <end position="100"/>
    </location>
</feature>
<evidence type="ECO:0000313" key="8">
    <source>
        <dbReference type="Proteomes" id="UP000608594"/>
    </source>
</evidence>
<evidence type="ECO:0000313" key="7">
    <source>
        <dbReference type="EMBL" id="MBC9246705.1"/>
    </source>
</evidence>
<evidence type="ECO:0000259" key="6">
    <source>
        <dbReference type="Pfam" id="PF13693"/>
    </source>
</evidence>
<protein>
    <submittedName>
        <fullName evidence="7">Helix-turn-helix domain-containing protein</fullName>
    </submittedName>
</protein>
<dbReference type="Gene3D" id="1.10.260.40">
    <property type="entry name" value="lambda repressor-like DNA-binding domains"/>
    <property type="match status" value="1"/>
</dbReference>
<evidence type="ECO:0000256" key="4">
    <source>
        <dbReference type="ARBA" id="ARBA00023163"/>
    </source>
</evidence>
<comment type="caution">
    <text evidence="7">The sequence shown here is derived from an EMBL/GenBank/DDBJ whole genome shotgun (WGS) entry which is preliminary data.</text>
</comment>
<keyword evidence="3" id="KW-0238">DNA-binding</keyword>
<evidence type="ECO:0000256" key="5">
    <source>
        <dbReference type="SAM" id="MobiDB-lite"/>
    </source>
</evidence>
<evidence type="ECO:0000256" key="2">
    <source>
        <dbReference type="ARBA" id="ARBA00023015"/>
    </source>
</evidence>
<dbReference type="AlphaFoldDB" id="A0A926GCQ0"/>
<dbReference type="InterPro" id="IPR038722">
    <property type="entry name" value="Ner_HTH_dom"/>
</dbReference>
<feature type="domain" description="Ner winged helix-turn-helix DNA-binding" evidence="6">
    <location>
        <begin position="13"/>
        <end position="78"/>
    </location>
</feature>
<accession>A0A926GCQ0</accession>
<dbReference type="InterPro" id="IPR010982">
    <property type="entry name" value="Lambda_DNA-bd_dom_sf"/>
</dbReference>
<keyword evidence="8" id="KW-1185">Reference proteome</keyword>
<comment type="similarity">
    <text evidence="1">Belongs to the ner transcriptional regulatory family.</text>
</comment>
<evidence type="ECO:0000256" key="3">
    <source>
        <dbReference type="ARBA" id="ARBA00023125"/>
    </source>
</evidence>
<organism evidence="7 8">
    <name type="scientific">Paracoccus amoyensis</name>
    <dbReference type="NCBI Taxonomy" id="2760093"/>
    <lineage>
        <taxon>Bacteria</taxon>
        <taxon>Pseudomonadati</taxon>
        <taxon>Pseudomonadota</taxon>
        <taxon>Alphaproteobacteria</taxon>
        <taxon>Rhodobacterales</taxon>
        <taxon>Paracoccaceae</taxon>
        <taxon>Paracoccus</taxon>
    </lineage>
</organism>
<keyword evidence="4" id="KW-0804">Transcription</keyword>
<evidence type="ECO:0000256" key="1">
    <source>
        <dbReference type="ARBA" id="ARBA00006157"/>
    </source>
</evidence>
<sequence length="100" mass="11512">MTKRKPVMDWPAVVAEMHRRGMTMTELAKRNDLPVGSCRRVKGQTHYKAQQLIADFIGQKPEDLWPDRYPQKKSRILDTVKYPPVSSQKSDEGTDSRKVA</sequence>
<dbReference type="SUPFAM" id="SSF47413">
    <property type="entry name" value="lambda repressor-like DNA-binding domains"/>
    <property type="match status" value="1"/>
</dbReference>
<gene>
    <name evidence="7" type="ORF">H4P12_08265</name>
</gene>
<dbReference type="GO" id="GO:0003677">
    <property type="term" value="F:DNA binding"/>
    <property type="evidence" value="ECO:0007669"/>
    <property type="project" value="UniProtKB-KW"/>
</dbReference>
<dbReference type="EMBL" id="JACOQL010000002">
    <property type="protein sequence ID" value="MBC9246705.1"/>
    <property type="molecule type" value="Genomic_DNA"/>
</dbReference>
<reference evidence="7" key="1">
    <citation type="submission" date="2020-08" db="EMBL/GenBank/DDBJ databases">
        <title>Paracoccus amoyensis sp. nov., isolated from the surface seawater at coast of Xiamen, Fujian.</title>
        <authorList>
            <person name="Lyu L."/>
        </authorList>
    </citation>
    <scope>NUCLEOTIDE SEQUENCE</scope>
    <source>
        <strain evidence="7">11-3</strain>
    </source>
</reference>